<evidence type="ECO:0000313" key="4">
    <source>
        <dbReference type="Proteomes" id="UP000579647"/>
    </source>
</evidence>
<comment type="caution">
    <text evidence="3">The sequence shown here is derived from an EMBL/GenBank/DDBJ whole genome shotgun (WGS) entry which is preliminary data.</text>
</comment>
<feature type="transmembrane region" description="Helical" evidence="1">
    <location>
        <begin position="49"/>
        <end position="76"/>
    </location>
</feature>
<evidence type="ECO:0000256" key="2">
    <source>
        <dbReference type="SAM" id="SignalP"/>
    </source>
</evidence>
<feature type="chain" id="PRO_5032972729" description="DUF4386 family protein" evidence="2">
    <location>
        <begin position="26"/>
        <end position="237"/>
    </location>
</feature>
<proteinExistence type="predicted"/>
<evidence type="ECO:0008006" key="5">
    <source>
        <dbReference type="Google" id="ProtNLM"/>
    </source>
</evidence>
<feature type="signal peptide" evidence="2">
    <location>
        <begin position="1"/>
        <end position="25"/>
    </location>
</feature>
<protein>
    <recommendedName>
        <fullName evidence="5">DUF4386 family protein</fullName>
    </recommendedName>
</protein>
<dbReference type="Proteomes" id="UP000579647">
    <property type="component" value="Unassembled WGS sequence"/>
</dbReference>
<sequence length="237" mass="24006">MGTTRWTGAGLLVLALVLLVGTTFADPGTEAGTADAFSSEVVAVHDRVPLIVVAQAVQVSTVVVAALTGAGLFTLVRRSSPGLGLVGLLMLVLSGLVAALQGMVGMGMVTAAAEYAEGGLVSAGSEYLLGTVVVLSTLHWATWLLGWTLLGAAVAAFGYALSGGSDLTPRWLGRVALAAGGLLVLTPLMALLWPFFFVWALGFLTLLVWLLAAGIVVLARAPRVEAASSTAGHPGGT</sequence>
<organism evidence="3 4">
    <name type="scientific">Nocardiopsis metallicus</name>
    <dbReference type="NCBI Taxonomy" id="179819"/>
    <lineage>
        <taxon>Bacteria</taxon>
        <taxon>Bacillati</taxon>
        <taxon>Actinomycetota</taxon>
        <taxon>Actinomycetes</taxon>
        <taxon>Streptosporangiales</taxon>
        <taxon>Nocardiopsidaceae</taxon>
        <taxon>Nocardiopsis</taxon>
    </lineage>
</organism>
<evidence type="ECO:0000256" key="1">
    <source>
        <dbReference type="SAM" id="Phobius"/>
    </source>
</evidence>
<keyword evidence="1" id="KW-1133">Transmembrane helix</keyword>
<feature type="transmembrane region" description="Helical" evidence="1">
    <location>
        <begin position="140"/>
        <end position="159"/>
    </location>
</feature>
<dbReference type="EMBL" id="JACHDO010000001">
    <property type="protein sequence ID" value="MBB5490140.1"/>
    <property type="molecule type" value="Genomic_DNA"/>
</dbReference>
<dbReference type="RefSeq" id="WP_184363109.1">
    <property type="nucleotide sequence ID" value="NZ_BAAAKM010000095.1"/>
</dbReference>
<name>A0A840W034_9ACTN</name>
<feature type="transmembrane region" description="Helical" evidence="1">
    <location>
        <begin position="196"/>
        <end position="219"/>
    </location>
</feature>
<feature type="transmembrane region" description="Helical" evidence="1">
    <location>
        <begin position="171"/>
        <end position="190"/>
    </location>
</feature>
<dbReference type="InterPro" id="IPR025495">
    <property type="entry name" value="DUF4386"/>
</dbReference>
<feature type="transmembrane region" description="Helical" evidence="1">
    <location>
        <begin position="83"/>
        <end position="104"/>
    </location>
</feature>
<keyword evidence="1" id="KW-0812">Transmembrane</keyword>
<reference evidence="3 4" key="1">
    <citation type="submission" date="2020-08" db="EMBL/GenBank/DDBJ databases">
        <title>Sequencing the genomes of 1000 actinobacteria strains.</title>
        <authorList>
            <person name="Klenk H.-P."/>
        </authorList>
    </citation>
    <scope>NUCLEOTIDE SEQUENCE [LARGE SCALE GENOMIC DNA]</scope>
    <source>
        <strain evidence="3 4">DSM 44598</strain>
    </source>
</reference>
<keyword evidence="1" id="KW-0472">Membrane</keyword>
<gene>
    <name evidence="3" type="ORF">HNR07_001277</name>
</gene>
<dbReference type="AlphaFoldDB" id="A0A840W034"/>
<keyword evidence="4" id="KW-1185">Reference proteome</keyword>
<accession>A0A840W034</accession>
<dbReference type="Pfam" id="PF14329">
    <property type="entry name" value="DUF4386"/>
    <property type="match status" value="1"/>
</dbReference>
<keyword evidence="2" id="KW-0732">Signal</keyword>
<evidence type="ECO:0000313" key="3">
    <source>
        <dbReference type="EMBL" id="MBB5490140.1"/>
    </source>
</evidence>